<keyword evidence="3" id="KW-1185">Reference proteome</keyword>
<dbReference type="PANTHER" id="PTHR12110:SF41">
    <property type="entry name" value="INOSOSE DEHYDRATASE"/>
    <property type="match status" value="1"/>
</dbReference>
<name>A0ABT3PP83_9BACT</name>
<dbReference type="EMBL" id="JAGGJA010000007">
    <property type="protein sequence ID" value="MCW9707664.1"/>
    <property type="molecule type" value="Genomic_DNA"/>
</dbReference>
<dbReference type="Pfam" id="PF01261">
    <property type="entry name" value="AP_endonuc_2"/>
    <property type="match status" value="1"/>
</dbReference>
<protein>
    <submittedName>
        <fullName evidence="2">Sugar phosphate isomerase/epimerase</fullName>
    </submittedName>
</protein>
<reference evidence="2 3" key="1">
    <citation type="submission" date="2021-03" db="EMBL/GenBank/DDBJ databases">
        <title>Aliifodinibius sp. nov., a new bacterium isolated from saline soil.</title>
        <authorList>
            <person name="Galisteo C."/>
            <person name="De La Haba R."/>
            <person name="Sanchez-Porro C."/>
            <person name="Ventosa A."/>
        </authorList>
    </citation>
    <scope>NUCLEOTIDE SEQUENCE [LARGE SCALE GENOMIC DNA]</scope>
    <source>
        <strain evidence="2 3">1BSP15-2V2</strain>
    </source>
</reference>
<dbReference type="InterPro" id="IPR036237">
    <property type="entry name" value="Xyl_isomerase-like_sf"/>
</dbReference>
<dbReference type="InterPro" id="IPR050312">
    <property type="entry name" value="IolE/XylAMocC-like"/>
</dbReference>
<feature type="domain" description="Xylose isomerase-like TIM barrel" evidence="1">
    <location>
        <begin position="68"/>
        <end position="291"/>
    </location>
</feature>
<comment type="caution">
    <text evidence="2">The sequence shown here is derived from an EMBL/GenBank/DDBJ whole genome shotgun (WGS) entry which is preliminary data.</text>
</comment>
<evidence type="ECO:0000313" key="2">
    <source>
        <dbReference type="EMBL" id="MCW9707664.1"/>
    </source>
</evidence>
<evidence type="ECO:0000313" key="3">
    <source>
        <dbReference type="Proteomes" id="UP001207918"/>
    </source>
</evidence>
<dbReference type="SUPFAM" id="SSF51658">
    <property type="entry name" value="Xylose isomerase-like"/>
    <property type="match status" value="1"/>
</dbReference>
<gene>
    <name evidence="2" type="ORF">J6I44_12425</name>
</gene>
<dbReference type="RefSeq" id="WP_265766451.1">
    <property type="nucleotide sequence ID" value="NZ_JAGGJA010000007.1"/>
</dbReference>
<sequence>MNFSRKDFLRASLLSSAGLFPGLNTFGEGTTQNKPPYPHSRNQEQTAYSISVFSKHLQWLDYPKMAKTAADLGFDGIDLTVRPGGHVLPENAERDLPKAVAAVRDEGLEVYMISTAISDPDDPHTKPILKTAGELGIGHYRTDWFPYDTAKSIEQNLDIFASKLSRLAEINEQYGIQGDYQNHAGASFGSSIWDLWVVLNELNSEWIGSQYDIRHSTVEGVHSWENDFSAIHPYIGTLDIKDFHWQKTDDGSWHEQNVPLGQGMVNFPQYFRLLKKHRVYAPISIHYEYDLGGANHGATTLNIAEEEVLSALKQDLNTLDGWLKEAGLDRIS</sequence>
<keyword evidence="2" id="KW-0413">Isomerase</keyword>
<dbReference type="PANTHER" id="PTHR12110">
    <property type="entry name" value="HYDROXYPYRUVATE ISOMERASE"/>
    <property type="match status" value="1"/>
</dbReference>
<organism evidence="2 3">
    <name type="scientific">Fodinibius salsisoli</name>
    <dbReference type="NCBI Taxonomy" id="2820877"/>
    <lineage>
        <taxon>Bacteria</taxon>
        <taxon>Pseudomonadati</taxon>
        <taxon>Balneolota</taxon>
        <taxon>Balneolia</taxon>
        <taxon>Balneolales</taxon>
        <taxon>Balneolaceae</taxon>
        <taxon>Fodinibius</taxon>
    </lineage>
</organism>
<dbReference type="Gene3D" id="3.20.20.150">
    <property type="entry name" value="Divalent-metal-dependent TIM barrel enzymes"/>
    <property type="match status" value="1"/>
</dbReference>
<dbReference type="Proteomes" id="UP001207918">
    <property type="component" value="Unassembled WGS sequence"/>
</dbReference>
<dbReference type="InterPro" id="IPR013022">
    <property type="entry name" value="Xyl_isomerase-like_TIM-brl"/>
</dbReference>
<accession>A0ABT3PP83</accession>
<proteinExistence type="predicted"/>
<dbReference type="GO" id="GO:0016853">
    <property type="term" value="F:isomerase activity"/>
    <property type="evidence" value="ECO:0007669"/>
    <property type="project" value="UniProtKB-KW"/>
</dbReference>
<evidence type="ECO:0000259" key="1">
    <source>
        <dbReference type="Pfam" id="PF01261"/>
    </source>
</evidence>